<keyword evidence="1" id="KW-0812">Transmembrane</keyword>
<proteinExistence type="predicted"/>
<evidence type="ECO:0000256" key="1">
    <source>
        <dbReference type="SAM" id="Phobius"/>
    </source>
</evidence>
<keyword evidence="1" id="KW-0472">Membrane</keyword>
<accession>A0A3N4L1R8</accession>
<name>A0A3N4L1R8_9PEZI</name>
<protein>
    <submittedName>
        <fullName evidence="2">Uncharacterized protein</fullName>
    </submittedName>
</protein>
<dbReference type="Proteomes" id="UP000277580">
    <property type="component" value="Unassembled WGS sequence"/>
</dbReference>
<evidence type="ECO:0000313" key="3">
    <source>
        <dbReference type="Proteomes" id="UP000277580"/>
    </source>
</evidence>
<keyword evidence="3" id="KW-1185">Reference proteome</keyword>
<organism evidence="2 3">
    <name type="scientific">Morchella conica CCBAS932</name>
    <dbReference type="NCBI Taxonomy" id="1392247"/>
    <lineage>
        <taxon>Eukaryota</taxon>
        <taxon>Fungi</taxon>
        <taxon>Dikarya</taxon>
        <taxon>Ascomycota</taxon>
        <taxon>Pezizomycotina</taxon>
        <taxon>Pezizomycetes</taxon>
        <taxon>Pezizales</taxon>
        <taxon>Morchellaceae</taxon>
        <taxon>Morchella</taxon>
    </lineage>
</organism>
<dbReference type="InParanoid" id="A0A3N4L1R8"/>
<sequence length="98" mass="11275">MARPWGGRSGKFKLDMLDMAGRLTRHEPPPSPSSFLLSADYLDLIGLPICMYSLFPIMRKRTMFGMKERSENKKREKKDNTCHHYLGTYTSSLKGIFS</sequence>
<keyword evidence="1" id="KW-1133">Transmembrane helix</keyword>
<evidence type="ECO:0000313" key="2">
    <source>
        <dbReference type="EMBL" id="RPB16763.1"/>
    </source>
</evidence>
<dbReference type="EMBL" id="ML119107">
    <property type="protein sequence ID" value="RPB16763.1"/>
    <property type="molecule type" value="Genomic_DNA"/>
</dbReference>
<reference evidence="2 3" key="1">
    <citation type="journal article" date="2018" name="Nat. Ecol. Evol.">
        <title>Pezizomycetes genomes reveal the molecular basis of ectomycorrhizal truffle lifestyle.</title>
        <authorList>
            <person name="Murat C."/>
            <person name="Payen T."/>
            <person name="Noel B."/>
            <person name="Kuo A."/>
            <person name="Morin E."/>
            <person name="Chen J."/>
            <person name="Kohler A."/>
            <person name="Krizsan K."/>
            <person name="Balestrini R."/>
            <person name="Da Silva C."/>
            <person name="Montanini B."/>
            <person name="Hainaut M."/>
            <person name="Levati E."/>
            <person name="Barry K.W."/>
            <person name="Belfiori B."/>
            <person name="Cichocki N."/>
            <person name="Clum A."/>
            <person name="Dockter R.B."/>
            <person name="Fauchery L."/>
            <person name="Guy J."/>
            <person name="Iotti M."/>
            <person name="Le Tacon F."/>
            <person name="Lindquist E.A."/>
            <person name="Lipzen A."/>
            <person name="Malagnac F."/>
            <person name="Mello A."/>
            <person name="Molinier V."/>
            <person name="Miyauchi S."/>
            <person name="Poulain J."/>
            <person name="Riccioni C."/>
            <person name="Rubini A."/>
            <person name="Sitrit Y."/>
            <person name="Splivallo R."/>
            <person name="Traeger S."/>
            <person name="Wang M."/>
            <person name="Zifcakova L."/>
            <person name="Wipf D."/>
            <person name="Zambonelli A."/>
            <person name="Paolocci F."/>
            <person name="Nowrousian M."/>
            <person name="Ottonello S."/>
            <person name="Baldrian P."/>
            <person name="Spatafora J.W."/>
            <person name="Henrissat B."/>
            <person name="Nagy L.G."/>
            <person name="Aury J.M."/>
            <person name="Wincker P."/>
            <person name="Grigoriev I.V."/>
            <person name="Bonfante P."/>
            <person name="Martin F.M."/>
        </authorList>
    </citation>
    <scope>NUCLEOTIDE SEQUENCE [LARGE SCALE GENOMIC DNA]</scope>
    <source>
        <strain evidence="2 3">CCBAS932</strain>
    </source>
</reference>
<dbReference type="AlphaFoldDB" id="A0A3N4L1R8"/>
<gene>
    <name evidence="2" type="ORF">P167DRAFT_192008</name>
</gene>
<feature type="transmembrane region" description="Helical" evidence="1">
    <location>
        <begin position="35"/>
        <end position="57"/>
    </location>
</feature>